<dbReference type="Pfam" id="PF14281">
    <property type="entry name" value="PDDEXK_4"/>
    <property type="match status" value="1"/>
</dbReference>
<sequence>MNVFDVLNSFYREDVISDFLVSCFKESEEFLLKFLHEAYISIDDGTEFVLDTRVGLGKSIGTPDLIVKAVHGNRTKLIVVENKMGAAEGHEQTNRYVSMEAKVRLANKYQLDIDHTEFHYIFLALDTTVRPRNSQFIFLNYDLFLKDGWTLHHEKLRMVFEDFKLKLHHFYTPLRKPINSLETGMEMDRIQRKICWQKILAAAFSLKSELILDWGDVAGAGRHNFIFLISKSGWTSERPFQHDGIARTFNVHVDTYINMLNNQKGLNEIGIRFETYPYEPYQKVKHLPNYDAFIENKRIFGEELINRVKRNGLHARPKSSRLLVMTVPIEGHTVDDQIHHMKHQVELLERCIDDVVNDMKSRFLII</sequence>
<protein>
    <recommendedName>
        <fullName evidence="3">PD-(D/E)XK nuclease superfamily protein</fullName>
    </recommendedName>
</protein>
<accession>A0A0A5GKH5</accession>
<evidence type="ECO:0008006" key="3">
    <source>
        <dbReference type="Google" id="ProtNLM"/>
    </source>
</evidence>
<evidence type="ECO:0000313" key="1">
    <source>
        <dbReference type="EMBL" id="KGX92474.1"/>
    </source>
</evidence>
<dbReference type="Proteomes" id="UP000030528">
    <property type="component" value="Unassembled WGS sequence"/>
</dbReference>
<evidence type="ECO:0000313" key="2">
    <source>
        <dbReference type="Proteomes" id="UP000030528"/>
    </source>
</evidence>
<gene>
    <name evidence="1" type="ORF">N781_16150</name>
</gene>
<proteinExistence type="predicted"/>
<organism evidence="1 2">
    <name type="scientific">Pontibacillus halophilus JSM 076056 = DSM 19796</name>
    <dbReference type="NCBI Taxonomy" id="1385510"/>
    <lineage>
        <taxon>Bacteria</taxon>
        <taxon>Bacillati</taxon>
        <taxon>Bacillota</taxon>
        <taxon>Bacilli</taxon>
        <taxon>Bacillales</taxon>
        <taxon>Bacillaceae</taxon>
        <taxon>Pontibacillus</taxon>
    </lineage>
</organism>
<dbReference type="STRING" id="1385510.GCA_000425205_02205"/>
<comment type="caution">
    <text evidence="1">The sequence shown here is derived from an EMBL/GenBank/DDBJ whole genome shotgun (WGS) entry which is preliminary data.</text>
</comment>
<dbReference type="RefSeq" id="WP_026800566.1">
    <property type="nucleotide sequence ID" value="NZ_AULI01000008.1"/>
</dbReference>
<dbReference type="eggNOG" id="ENOG502ZA52">
    <property type="taxonomic scope" value="Bacteria"/>
</dbReference>
<dbReference type="EMBL" id="AVPE01000006">
    <property type="protein sequence ID" value="KGX92474.1"/>
    <property type="molecule type" value="Genomic_DNA"/>
</dbReference>
<dbReference type="InterPro" id="IPR029470">
    <property type="entry name" value="PDDEXK_4"/>
</dbReference>
<keyword evidence="2" id="KW-1185">Reference proteome</keyword>
<dbReference type="AlphaFoldDB" id="A0A0A5GKH5"/>
<name>A0A0A5GKH5_9BACI</name>
<reference evidence="1 2" key="1">
    <citation type="submission" date="2013-08" db="EMBL/GenBank/DDBJ databases">
        <authorList>
            <person name="Huang J."/>
            <person name="Wang G."/>
        </authorList>
    </citation>
    <scope>NUCLEOTIDE SEQUENCE [LARGE SCALE GENOMIC DNA]</scope>
    <source>
        <strain evidence="1 2">JSM 076056</strain>
    </source>
</reference>